<gene>
    <name evidence="1" type="ordered locus">MHF_0337</name>
</gene>
<reference key="2">
    <citation type="submission" date="2011-05" db="EMBL/GenBank/DDBJ databases">
        <title>The Genome of Mycoplasma haemofelis Strain Ohio2, a pathogenic hemoplasma of the cat.</title>
        <authorList>
            <person name="Santos A.P."/>
            <person name="Guimaraes A.M.S."/>
            <person name="SanMiguel P.J."/>
            <person name="Martin S.W."/>
            <person name="Messick J.B."/>
        </authorList>
    </citation>
    <scope>NUCLEOTIDE SEQUENCE</scope>
    <source>
        <strain>Ohio2</strain>
    </source>
</reference>
<organism evidence="1 2">
    <name type="scientific">Mycoplasma haemofelis (strain Ohio2)</name>
    <dbReference type="NCBI Taxonomy" id="859194"/>
    <lineage>
        <taxon>Bacteria</taxon>
        <taxon>Bacillati</taxon>
        <taxon>Mycoplasmatota</taxon>
        <taxon>Mollicutes</taxon>
        <taxon>Mycoplasmataceae</taxon>
        <taxon>Mycoplasma</taxon>
    </lineage>
</organism>
<dbReference type="HOGENOM" id="CLU_1260285_0_0_14"/>
<accession>F6FGU3</accession>
<dbReference type="KEGG" id="mhf:MHF_0337"/>
<reference evidence="1 2" key="1">
    <citation type="journal article" date="2011" name="J. Bacteriol.">
        <title>Complete genome sequences of two hemotropic Mycoplasmas, Mycoplasma haemofelis strain Ohio2 and Mycoplasma suis strain Illinois.</title>
        <authorList>
            <person name="Messick J.B."/>
            <person name="Santos A.P."/>
            <person name="Guimaraes A.M."/>
        </authorList>
    </citation>
    <scope>NUCLEOTIDE SEQUENCE [LARGE SCALE GENOMIC DNA]</scope>
    <source>
        <strain evidence="1 2">Ohio2</strain>
    </source>
</reference>
<dbReference type="AlphaFoldDB" id="F6FGU3"/>
<protein>
    <submittedName>
        <fullName evidence="1">Uncharacterized protein</fullName>
    </submittedName>
</protein>
<sequence length="219" mass="25274">MTPFAKGAALAGSAGGLIAMGEQIRDGAMSKFSSMFKRRETIADRIRKDHPEKVLLTPKSATEEWYSAFPAIRGYGAFSTTPSEFEKHKDRCFMLSRSMSGRDVEDQPAWDKDEFYVNPSRKYWEQDYEWVLKNCTRSVQIRDLAKKRGKTLLLDFNGRSSGWKGAWRRYKESGKNEIHDPWKDGSAPQSFMERCKELRSYDADIGNEYVDFVLNYCVK</sequence>
<evidence type="ECO:0000313" key="1">
    <source>
        <dbReference type="EMBL" id="AEG72616.1"/>
    </source>
</evidence>
<dbReference type="BioCyc" id="MHAE859194:G1GR7-332-MONOMER"/>
<proteinExistence type="predicted"/>
<name>F6FGU3_MYCHI</name>
<dbReference type="EMBL" id="CP002808">
    <property type="protein sequence ID" value="AEG72616.1"/>
    <property type="molecule type" value="Genomic_DNA"/>
</dbReference>
<evidence type="ECO:0000313" key="2">
    <source>
        <dbReference type="Proteomes" id="UP000007952"/>
    </source>
</evidence>
<dbReference type="Proteomes" id="UP000007952">
    <property type="component" value="Chromosome"/>
</dbReference>